<accession>A0AAN8WJL7</accession>
<dbReference type="AlphaFoldDB" id="A0AAN8WJL7"/>
<name>A0AAN8WJL7_HALRR</name>
<comment type="caution">
    <text evidence="2">The sequence shown here is derived from an EMBL/GenBank/DDBJ whole genome shotgun (WGS) entry which is preliminary data.</text>
</comment>
<protein>
    <recommendedName>
        <fullName evidence="4">Secreted protein</fullName>
    </recommendedName>
</protein>
<proteinExistence type="predicted"/>
<sequence>MKFFLLTLVSLSGLVYIRSQGEPATCRCALFVSSRSAEIMVYELNNVLIGDCNSHDQCMSRCTSELNQITNNLDLWSMMGNDTVGQAFCQELYSHFFFYIHNSYVHGYYEICGGPWEYTGIDSQQPLCCDMGQQEHCIA</sequence>
<reference evidence="2 3" key="1">
    <citation type="submission" date="2023-11" db="EMBL/GenBank/DDBJ databases">
        <title>Halocaridina rubra genome assembly.</title>
        <authorList>
            <person name="Smith C."/>
        </authorList>
    </citation>
    <scope>NUCLEOTIDE SEQUENCE [LARGE SCALE GENOMIC DNA]</scope>
    <source>
        <strain evidence="2">EP-1</strain>
        <tissue evidence="2">Whole</tissue>
    </source>
</reference>
<evidence type="ECO:0000256" key="1">
    <source>
        <dbReference type="SAM" id="SignalP"/>
    </source>
</evidence>
<keyword evidence="3" id="KW-1185">Reference proteome</keyword>
<feature type="signal peptide" evidence="1">
    <location>
        <begin position="1"/>
        <end position="19"/>
    </location>
</feature>
<organism evidence="2 3">
    <name type="scientific">Halocaridina rubra</name>
    <name type="common">Hawaiian red shrimp</name>
    <dbReference type="NCBI Taxonomy" id="373956"/>
    <lineage>
        <taxon>Eukaryota</taxon>
        <taxon>Metazoa</taxon>
        <taxon>Ecdysozoa</taxon>
        <taxon>Arthropoda</taxon>
        <taxon>Crustacea</taxon>
        <taxon>Multicrustacea</taxon>
        <taxon>Malacostraca</taxon>
        <taxon>Eumalacostraca</taxon>
        <taxon>Eucarida</taxon>
        <taxon>Decapoda</taxon>
        <taxon>Pleocyemata</taxon>
        <taxon>Caridea</taxon>
        <taxon>Atyoidea</taxon>
        <taxon>Atyidae</taxon>
        <taxon>Halocaridina</taxon>
    </lineage>
</organism>
<dbReference type="EMBL" id="JAXCGZ010019279">
    <property type="protein sequence ID" value="KAK7066287.1"/>
    <property type="molecule type" value="Genomic_DNA"/>
</dbReference>
<dbReference type="Proteomes" id="UP001381693">
    <property type="component" value="Unassembled WGS sequence"/>
</dbReference>
<keyword evidence="1" id="KW-0732">Signal</keyword>
<gene>
    <name evidence="2" type="ORF">SK128_016917</name>
</gene>
<evidence type="ECO:0000313" key="2">
    <source>
        <dbReference type="EMBL" id="KAK7066287.1"/>
    </source>
</evidence>
<evidence type="ECO:0000313" key="3">
    <source>
        <dbReference type="Proteomes" id="UP001381693"/>
    </source>
</evidence>
<feature type="chain" id="PRO_5042925576" description="Secreted protein" evidence="1">
    <location>
        <begin position="20"/>
        <end position="139"/>
    </location>
</feature>
<evidence type="ECO:0008006" key="4">
    <source>
        <dbReference type="Google" id="ProtNLM"/>
    </source>
</evidence>